<feature type="transmembrane region" description="Helical" evidence="1">
    <location>
        <begin position="52"/>
        <end position="75"/>
    </location>
</feature>
<dbReference type="Proteomes" id="UP000292003">
    <property type="component" value="Unassembled WGS sequence"/>
</dbReference>
<dbReference type="Pfam" id="PF20064">
    <property type="entry name" value="DUF6463"/>
    <property type="match status" value="1"/>
</dbReference>
<evidence type="ECO:0000313" key="2">
    <source>
        <dbReference type="EMBL" id="RZQ61401.1"/>
    </source>
</evidence>
<sequence>MIKWAGWLITLFGAAHTILALTLMGAGQHAGTWFSGGLWQENLKALSPAGSAYWFSIDSFGPAFVLVGLLVLWLARRGITPPAFVGWALIVWTVVDAVVMPLTPWPVILVAAILLLVGIRRATATERA</sequence>
<dbReference type="OrthoDB" id="3574450at2"/>
<dbReference type="RefSeq" id="WP_130477704.1">
    <property type="nucleotide sequence ID" value="NZ_SFCC01000012.1"/>
</dbReference>
<proteinExistence type="predicted"/>
<gene>
    <name evidence="2" type="ORF">EWH70_23755</name>
</gene>
<feature type="transmembrane region" description="Helical" evidence="1">
    <location>
        <begin position="105"/>
        <end position="123"/>
    </location>
</feature>
<keyword evidence="1" id="KW-1133">Transmembrane helix</keyword>
<dbReference type="AlphaFoldDB" id="A0A4Q7J1W1"/>
<keyword evidence="1" id="KW-0812">Transmembrane</keyword>
<name>A0A4Q7J1W1_9PSEU</name>
<comment type="caution">
    <text evidence="2">The sequence shown here is derived from an EMBL/GenBank/DDBJ whole genome shotgun (WGS) entry which is preliminary data.</text>
</comment>
<dbReference type="EMBL" id="SFCC01000012">
    <property type="protein sequence ID" value="RZQ61401.1"/>
    <property type="molecule type" value="Genomic_DNA"/>
</dbReference>
<feature type="transmembrane region" description="Helical" evidence="1">
    <location>
        <begin position="82"/>
        <end position="99"/>
    </location>
</feature>
<keyword evidence="1" id="KW-0472">Membrane</keyword>
<evidence type="ECO:0000313" key="3">
    <source>
        <dbReference type="Proteomes" id="UP000292003"/>
    </source>
</evidence>
<organism evidence="2 3">
    <name type="scientific">Amycolatopsis suaedae</name>
    <dbReference type="NCBI Taxonomy" id="2510978"/>
    <lineage>
        <taxon>Bacteria</taxon>
        <taxon>Bacillati</taxon>
        <taxon>Actinomycetota</taxon>
        <taxon>Actinomycetes</taxon>
        <taxon>Pseudonocardiales</taxon>
        <taxon>Pseudonocardiaceae</taxon>
        <taxon>Amycolatopsis</taxon>
    </lineage>
</organism>
<accession>A0A4Q7J1W1</accession>
<evidence type="ECO:0000256" key="1">
    <source>
        <dbReference type="SAM" id="Phobius"/>
    </source>
</evidence>
<reference evidence="2 3" key="1">
    <citation type="submission" date="2019-02" db="EMBL/GenBank/DDBJ databases">
        <title>Draft genome sequence of Amycolatopsis sp. 8-3EHSu isolated from roots of Suaeda maritima.</title>
        <authorList>
            <person name="Duangmal K."/>
            <person name="Chantavorakit T."/>
        </authorList>
    </citation>
    <scope>NUCLEOTIDE SEQUENCE [LARGE SCALE GENOMIC DNA]</scope>
    <source>
        <strain evidence="2 3">8-3EHSu</strain>
    </source>
</reference>
<dbReference type="InterPro" id="IPR045590">
    <property type="entry name" value="DUF6463"/>
</dbReference>
<keyword evidence="3" id="KW-1185">Reference proteome</keyword>
<protein>
    <submittedName>
        <fullName evidence="2">Uncharacterized protein</fullName>
    </submittedName>
</protein>